<organism evidence="2">
    <name type="scientific">Anguilla anguilla</name>
    <name type="common">European freshwater eel</name>
    <name type="synonym">Muraena anguilla</name>
    <dbReference type="NCBI Taxonomy" id="7936"/>
    <lineage>
        <taxon>Eukaryota</taxon>
        <taxon>Metazoa</taxon>
        <taxon>Chordata</taxon>
        <taxon>Craniata</taxon>
        <taxon>Vertebrata</taxon>
        <taxon>Euteleostomi</taxon>
        <taxon>Actinopterygii</taxon>
        <taxon>Neopterygii</taxon>
        <taxon>Teleostei</taxon>
        <taxon>Anguilliformes</taxon>
        <taxon>Anguillidae</taxon>
        <taxon>Anguilla</taxon>
    </lineage>
</organism>
<evidence type="ECO:0000313" key="2">
    <source>
        <dbReference type="EMBL" id="JAH43262.1"/>
    </source>
</evidence>
<proteinExistence type="predicted"/>
<evidence type="ECO:0000256" key="1">
    <source>
        <dbReference type="SAM" id="Phobius"/>
    </source>
</evidence>
<keyword evidence="1" id="KW-1133">Transmembrane helix</keyword>
<protein>
    <submittedName>
        <fullName evidence="2">Uncharacterized protein</fullName>
    </submittedName>
</protein>
<reference evidence="2" key="2">
    <citation type="journal article" date="2015" name="Fish Shellfish Immunol.">
        <title>Early steps in the European eel (Anguilla anguilla)-Vibrio vulnificus interaction in the gills: Role of the RtxA13 toxin.</title>
        <authorList>
            <person name="Callol A."/>
            <person name="Pajuelo D."/>
            <person name="Ebbesson L."/>
            <person name="Teles M."/>
            <person name="MacKenzie S."/>
            <person name="Amaro C."/>
        </authorList>
    </citation>
    <scope>NUCLEOTIDE SEQUENCE</scope>
</reference>
<feature type="transmembrane region" description="Helical" evidence="1">
    <location>
        <begin position="12"/>
        <end position="35"/>
    </location>
</feature>
<name>A0A0E9SPV5_ANGAN</name>
<keyword evidence="1" id="KW-0812">Transmembrane</keyword>
<sequence length="43" mass="4964">MSMPFCSSCDKVFIYFYFFTTTLVYPLNFDIPLLFVGNLGVDP</sequence>
<dbReference type="AlphaFoldDB" id="A0A0E9SPV5"/>
<reference evidence="2" key="1">
    <citation type="submission" date="2014-11" db="EMBL/GenBank/DDBJ databases">
        <authorList>
            <person name="Amaro Gonzalez C."/>
        </authorList>
    </citation>
    <scope>NUCLEOTIDE SEQUENCE</scope>
</reference>
<accession>A0A0E9SPV5</accession>
<keyword evidence="1" id="KW-0472">Membrane</keyword>
<dbReference type="EMBL" id="GBXM01065315">
    <property type="protein sequence ID" value="JAH43262.1"/>
    <property type="molecule type" value="Transcribed_RNA"/>
</dbReference>